<dbReference type="Proteomes" id="UP000036520">
    <property type="component" value="Chromosome"/>
</dbReference>
<organism evidence="2 3">
    <name type="scientific">Cyclobacterium amurskyense</name>
    <dbReference type="NCBI Taxonomy" id="320787"/>
    <lineage>
        <taxon>Bacteria</taxon>
        <taxon>Pseudomonadati</taxon>
        <taxon>Bacteroidota</taxon>
        <taxon>Cytophagia</taxon>
        <taxon>Cytophagales</taxon>
        <taxon>Cyclobacteriaceae</taxon>
        <taxon>Cyclobacterium</taxon>
    </lineage>
</organism>
<protein>
    <submittedName>
        <fullName evidence="2">GCN5-related N-acetyltransferase</fullName>
    </submittedName>
</protein>
<dbReference type="RefSeq" id="WP_048644460.1">
    <property type="nucleotide sequence ID" value="NZ_CP012040.1"/>
</dbReference>
<dbReference type="InterPro" id="IPR016181">
    <property type="entry name" value="Acyl_CoA_acyltransferase"/>
</dbReference>
<dbReference type="InterPro" id="IPR053144">
    <property type="entry name" value="Acetyltransferase_Butenolide"/>
</dbReference>
<dbReference type="CDD" id="cd04301">
    <property type="entry name" value="NAT_SF"/>
    <property type="match status" value="1"/>
</dbReference>
<dbReference type="OrthoDB" id="9775804at2"/>
<gene>
    <name evidence="2" type="ORF">CA2015_1974</name>
</gene>
<reference evidence="2 3" key="1">
    <citation type="submission" date="2015-07" db="EMBL/GenBank/DDBJ databases">
        <authorList>
            <person name="Kim K.M."/>
        </authorList>
    </citation>
    <scope>NUCLEOTIDE SEQUENCE [LARGE SCALE GENOMIC DNA]</scope>
    <source>
        <strain evidence="2 3">KCTC 12363</strain>
    </source>
</reference>
<accession>A0A0H4PAB5</accession>
<evidence type="ECO:0000313" key="3">
    <source>
        <dbReference type="Proteomes" id="UP000036520"/>
    </source>
</evidence>
<dbReference type="AlphaFoldDB" id="A0A0H4PAB5"/>
<sequence>MSSSLTYQAEPELDPKDFQKLLIASTLGERRPVEDLERLEKMLVNADLILTARKDGELIGIARSISDHCYSTYLSDLAVHSDYQKLGIGKMLVKLTKAAFPLANLILLSAPKAVAYYPKIGMKKHEHCYLSVPEDPIY</sequence>
<keyword evidence="2" id="KW-0808">Transferase</keyword>
<dbReference type="PANTHER" id="PTHR43233:SF1">
    <property type="entry name" value="FAMILY N-ACETYLTRANSFERASE, PUTATIVE (AFU_ORTHOLOGUE AFUA_6G03350)-RELATED"/>
    <property type="match status" value="1"/>
</dbReference>
<dbReference type="PATRIC" id="fig|320787.5.peg.2180"/>
<keyword evidence="3" id="KW-1185">Reference proteome</keyword>
<dbReference type="GO" id="GO:0016747">
    <property type="term" value="F:acyltransferase activity, transferring groups other than amino-acyl groups"/>
    <property type="evidence" value="ECO:0007669"/>
    <property type="project" value="InterPro"/>
</dbReference>
<dbReference type="PROSITE" id="PS51186">
    <property type="entry name" value="GNAT"/>
    <property type="match status" value="1"/>
</dbReference>
<dbReference type="Gene3D" id="3.40.630.30">
    <property type="match status" value="1"/>
</dbReference>
<name>A0A0H4PAB5_9BACT</name>
<dbReference type="KEGG" id="camu:CA2015_1974"/>
<evidence type="ECO:0000259" key="1">
    <source>
        <dbReference type="PROSITE" id="PS51186"/>
    </source>
</evidence>
<proteinExistence type="predicted"/>
<dbReference type="InterPro" id="IPR000182">
    <property type="entry name" value="GNAT_dom"/>
</dbReference>
<feature type="domain" description="N-acetyltransferase" evidence="1">
    <location>
        <begin position="5"/>
        <end position="138"/>
    </location>
</feature>
<dbReference type="EMBL" id="CP012040">
    <property type="protein sequence ID" value="AKP51401.1"/>
    <property type="molecule type" value="Genomic_DNA"/>
</dbReference>
<evidence type="ECO:0000313" key="2">
    <source>
        <dbReference type="EMBL" id="AKP51401.1"/>
    </source>
</evidence>
<dbReference type="PANTHER" id="PTHR43233">
    <property type="entry name" value="FAMILY N-ACETYLTRANSFERASE, PUTATIVE (AFU_ORTHOLOGUE AFUA_6G03350)-RELATED"/>
    <property type="match status" value="1"/>
</dbReference>
<dbReference type="SUPFAM" id="SSF55729">
    <property type="entry name" value="Acyl-CoA N-acyltransferases (Nat)"/>
    <property type="match status" value="1"/>
</dbReference>
<dbReference type="Pfam" id="PF00583">
    <property type="entry name" value="Acetyltransf_1"/>
    <property type="match status" value="1"/>
</dbReference>